<reference evidence="3 4" key="1">
    <citation type="submission" date="2016-05" db="EMBL/GenBank/DDBJ databases">
        <authorList>
            <person name="Naeem Raeece"/>
        </authorList>
    </citation>
    <scope>NUCLEOTIDE SEQUENCE [LARGE SCALE GENOMIC DNA]</scope>
</reference>
<reference evidence="2" key="2">
    <citation type="submission" date="2016-05" db="EMBL/GenBank/DDBJ databases">
        <authorList>
            <person name="Lavstsen T."/>
            <person name="Jespersen J.S."/>
        </authorList>
    </citation>
    <scope>NUCLEOTIDE SEQUENCE [LARGE SCALE GENOMIC DNA]</scope>
</reference>
<dbReference type="EMBL" id="FLRE01000107">
    <property type="protein sequence ID" value="SBT35851.1"/>
    <property type="molecule type" value="Genomic_DNA"/>
</dbReference>
<dbReference type="AlphaFoldDB" id="A0A1A8YWL6"/>
<dbReference type="Proteomes" id="UP000078555">
    <property type="component" value="Unassembled WGS sequence"/>
</dbReference>
<evidence type="ECO:0000313" key="4">
    <source>
        <dbReference type="Proteomes" id="UP000078555"/>
    </source>
</evidence>
<accession>A0A1A8YWL6</accession>
<name>A0A1A8YWL6_PLAOA</name>
<keyword evidence="4" id="KW-1185">Reference proteome</keyword>
<organism evidence="2 3">
    <name type="scientific">Plasmodium ovale wallikeri</name>
    <dbReference type="NCBI Taxonomy" id="864142"/>
    <lineage>
        <taxon>Eukaryota</taxon>
        <taxon>Sar</taxon>
        <taxon>Alveolata</taxon>
        <taxon>Apicomplexa</taxon>
        <taxon>Aconoidasida</taxon>
        <taxon>Haemosporida</taxon>
        <taxon>Plasmodiidae</taxon>
        <taxon>Plasmodium</taxon>
        <taxon>Plasmodium (Plasmodium)</taxon>
    </lineage>
</organism>
<evidence type="ECO:0000313" key="1">
    <source>
        <dbReference type="EMBL" id="SBT35756.1"/>
    </source>
</evidence>
<evidence type="ECO:0000313" key="2">
    <source>
        <dbReference type="EMBL" id="SBT35851.1"/>
    </source>
</evidence>
<gene>
    <name evidence="1" type="ORF">POVWA1_029100</name>
    <name evidence="2" type="ORF">POVWA2_027110</name>
</gene>
<sequence>MYATVVAEELLVRVKPANFIENEASKWGIDMGHRNGASKWGIEMGATKITRARAGDITPIKPYFFFHEQPTGITFGFRFFAFSYYAHNTFRYMNDEYACAKRT</sequence>
<dbReference type="EMBL" id="FLRD01000085">
    <property type="protein sequence ID" value="SBT35756.1"/>
    <property type="molecule type" value="Genomic_DNA"/>
</dbReference>
<evidence type="ECO:0000313" key="3">
    <source>
        <dbReference type="Proteomes" id="UP000078550"/>
    </source>
</evidence>
<dbReference type="Proteomes" id="UP000078550">
    <property type="component" value="Unassembled WGS sequence"/>
</dbReference>
<proteinExistence type="predicted"/>
<protein>
    <submittedName>
        <fullName evidence="2">Uncharacterized protein</fullName>
    </submittedName>
</protein>